<dbReference type="Gene3D" id="3.40.50.12470">
    <property type="match status" value="1"/>
</dbReference>
<dbReference type="Pfam" id="PF16870">
    <property type="entry name" value="OxoGdeHyase_C"/>
    <property type="match status" value="1"/>
</dbReference>
<dbReference type="InterPro" id="IPR011603">
    <property type="entry name" value="2oxoglutarate_DH_E1"/>
</dbReference>
<dbReference type="NCBIfam" id="NF008907">
    <property type="entry name" value="PRK12270.1"/>
    <property type="match status" value="1"/>
</dbReference>
<comment type="cofactor">
    <cofactor evidence="1">
        <name>thiamine diphosphate</name>
        <dbReference type="ChEBI" id="CHEBI:58937"/>
    </cofactor>
</comment>
<dbReference type="PANTHER" id="PTHR23152">
    <property type="entry name" value="2-OXOGLUTARATE DEHYDROGENASE"/>
    <property type="match status" value="1"/>
</dbReference>
<dbReference type="Pfam" id="PF00676">
    <property type="entry name" value="E1_dh"/>
    <property type="match status" value="1"/>
</dbReference>
<dbReference type="GO" id="GO:0005829">
    <property type="term" value="C:cytosol"/>
    <property type="evidence" value="ECO:0007669"/>
    <property type="project" value="TreeGrafter"/>
</dbReference>
<evidence type="ECO:0000256" key="3">
    <source>
        <dbReference type="ARBA" id="ARBA00023052"/>
    </source>
</evidence>
<reference evidence="5" key="1">
    <citation type="submission" date="2020-05" db="EMBL/GenBank/DDBJ databases">
        <authorList>
            <person name="Chiriac C."/>
            <person name="Salcher M."/>
            <person name="Ghai R."/>
            <person name="Kavagutti S V."/>
        </authorList>
    </citation>
    <scope>NUCLEOTIDE SEQUENCE</scope>
</reference>
<proteinExistence type="predicted"/>
<dbReference type="GO" id="GO:0004591">
    <property type="term" value="F:oxoglutarate dehydrogenase (succinyl-transferring) activity"/>
    <property type="evidence" value="ECO:0007669"/>
    <property type="project" value="TreeGrafter"/>
</dbReference>
<dbReference type="NCBIfam" id="NF006914">
    <property type="entry name" value="PRK09404.1"/>
    <property type="match status" value="1"/>
</dbReference>
<dbReference type="AlphaFoldDB" id="A0A6J6RT59"/>
<keyword evidence="2" id="KW-0560">Oxidoreductase</keyword>
<feature type="domain" description="Transketolase-like pyrimidine-binding" evidence="4">
    <location>
        <begin position="442"/>
        <end position="635"/>
    </location>
</feature>
<dbReference type="Pfam" id="PF02779">
    <property type="entry name" value="Transket_pyr"/>
    <property type="match status" value="1"/>
</dbReference>
<name>A0A6J6RT59_9ZZZZ</name>
<dbReference type="InterPro" id="IPR005475">
    <property type="entry name" value="Transketolase-like_Pyr-bd"/>
</dbReference>
<evidence type="ECO:0000256" key="2">
    <source>
        <dbReference type="ARBA" id="ARBA00023002"/>
    </source>
</evidence>
<protein>
    <submittedName>
        <fullName evidence="5">Unannotated protein</fullName>
    </submittedName>
</protein>
<gene>
    <name evidence="5" type="ORF">UFOPK2624_02019</name>
</gene>
<keyword evidence="3" id="KW-0786">Thiamine pyrophosphate</keyword>
<evidence type="ECO:0000313" key="5">
    <source>
        <dbReference type="EMBL" id="CAB4725724.1"/>
    </source>
</evidence>
<dbReference type="InterPro" id="IPR031717">
    <property type="entry name" value="ODO-1/KGD_C"/>
</dbReference>
<evidence type="ECO:0000256" key="1">
    <source>
        <dbReference type="ARBA" id="ARBA00001964"/>
    </source>
</evidence>
<dbReference type="SMART" id="SM00861">
    <property type="entry name" value="Transket_pyr"/>
    <property type="match status" value="1"/>
</dbReference>
<accession>A0A6J6RT59</accession>
<dbReference type="InterPro" id="IPR001017">
    <property type="entry name" value="DH_E1"/>
</dbReference>
<sequence length="783" mass="86760">MTLASILDVLRSAYCRTIGIEYMHIQDPVQKVWIQQQVEGVKFELSIEEKQHILERLNAAEALERFLGTKYLGQKRFGIEGAESAIPLLDSLLSSAADTSMQSSVLGMAHRGRLNVLVNIVGKKYEQLFTEFEGNTDPESIQGSGDVKYHLGQTGVFTSPAGNTIAVELAANPSHLEAVDPVVVGMARAKMDQIEPPGDYPVLPILVHGDAAFAGQGIVAETLNLSEITGYRVGGTIHVIINNQVGFTTAPTEARSSVYSTDVAKMVQAPIFHVNGDDPEAVVRVARLAFDYRRTFNRDVVIDMVCYRRHGHNEGDDPSYTQPLMYKRIEETRSVRKLYTEALMRRGDISLEEAEAALNDFQVRLQVALDETRSHDAPPPLEHAPERVFSGVLPHVDTGVTKEELEAVFADLEHVPEGFTVHPKLAKQFEGRHKMFVEDGEVDWALGEAFAYGTLLHEGTSVRVSGEDSRRGTFSHRHAALIDYDNGSVYIPLADAVRNDARFWIYDSLLSEFAVLGFEYGYSVVNKDALVVWEAQFGDFMNGAQVIIDNFLVAAEDKWRQTSGLVMLLPHGYEGQGPEHSSARIERFLTLAAGDNIQVCNATTAAQFFHLLRRQVRRDLRKPLVVFTPKSLLRAKTTRSPVSELIHGSFEEVLDDNGVADPASVRRIVFASGKIGVEAQAARDEMGAPVAIARVEQLYPWPYADVARIVEKYANADEIVWLQEEPENMGAWNHIKGRLYEAHDDTHTIRRVSRQESASPATGSSAIHHAEVHDLMESALGGI</sequence>
<dbReference type="Gene3D" id="3.40.50.970">
    <property type="match status" value="1"/>
</dbReference>
<dbReference type="PIRSF" id="PIRSF000157">
    <property type="entry name" value="Oxoglu_dh_E1"/>
    <property type="match status" value="1"/>
</dbReference>
<dbReference type="PANTHER" id="PTHR23152:SF4">
    <property type="entry name" value="2-OXOADIPATE DEHYDROGENASE COMPLEX COMPONENT E1"/>
    <property type="match status" value="1"/>
</dbReference>
<dbReference type="EMBL" id="CAEZXY010000159">
    <property type="protein sequence ID" value="CAB4725724.1"/>
    <property type="molecule type" value="Genomic_DNA"/>
</dbReference>
<dbReference type="GO" id="GO:0045252">
    <property type="term" value="C:oxoglutarate dehydrogenase complex"/>
    <property type="evidence" value="ECO:0007669"/>
    <property type="project" value="TreeGrafter"/>
</dbReference>
<evidence type="ECO:0000259" key="4">
    <source>
        <dbReference type="SMART" id="SM00861"/>
    </source>
</evidence>
<dbReference type="SUPFAM" id="SSF52518">
    <property type="entry name" value="Thiamin diphosphate-binding fold (THDP-binding)"/>
    <property type="match status" value="2"/>
</dbReference>
<dbReference type="Gene3D" id="3.40.50.11610">
    <property type="entry name" value="Multifunctional 2-oxoglutarate metabolism enzyme, C-terminal domain"/>
    <property type="match status" value="1"/>
</dbReference>
<organism evidence="5">
    <name type="scientific">freshwater metagenome</name>
    <dbReference type="NCBI Taxonomy" id="449393"/>
    <lineage>
        <taxon>unclassified sequences</taxon>
        <taxon>metagenomes</taxon>
        <taxon>ecological metagenomes</taxon>
    </lineage>
</organism>
<dbReference type="CDD" id="cd02016">
    <property type="entry name" value="TPP_E1_OGDC_like"/>
    <property type="match status" value="1"/>
</dbReference>
<dbReference type="GO" id="GO:0030976">
    <property type="term" value="F:thiamine pyrophosphate binding"/>
    <property type="evidence" value="ECO:0007669"/>
    <property type="project" value="InterPro"/>
</dbReference>
<dbReference type="NCBIfam" id="TIGR00239">
    <property type="entry name" value="2oxo_dh_E1"/>
    <property type="match status" value="1"/>
</dbReference>
<dbReference type="InterPro" id="IPR029061">
    <property type="entry name" value="THDP-binding"/>
</dbReference>
<dbReference type="InterPro" id="IPR042179">
    <property type="entry name" value="KGD_C_sf"/>
</dbReference>
<dbReference type="GO" id="GO:0006099">
    <property type="term" value="P:tricarboxylic acid cycle"/>
    <property type="evidence" value="ECO:0007669"/>
    <property type="project" value="TreeGrafter"/>
</dbReference>